<reference evidence="4" key="1">
    <citation type="submission" date="2017-10" db="EMBL/GenBank/DDBJ databases">
        <title>Rapid genome shrinkage in a self-fertile nematode reveals novel sperm competition proteins.</title>
        <authorList>
            <person name="Yin D."/>
            <person name="Schwarz E.M."/>
            <person name="Thomas C.G."/>
            <person name="Felde R.L."/>
            <person name="Korf I.F."/>
            <person name="Cutter A.D."/>
            <person name="Schartner C.M."/>
            <person name="Ralston E.J."/>
            <person name="Meyer B.J."/>
            <person name="Haag E.S."/>
        </authorList>
    </citation>
    <scope>NUCLEOTIDE SEQUENCE [LARGE SCALE GENOMIC DNA]</scope>
    <source>
        <strain evidence="4">JU1422</strain>
    </source>
</reference>
<comment type="caution">
    <text evidence="3">The sequence shown here is derived from an EMBL/GenBank/DDBJ whole genome shotgun (WGS) entry which is preliminary data.</text>
</comment>
<evidence type="ECO:0000313" key="4">
    <source>
        <dbReference type="Proteomes" id="UP000230233"/>
    </source>
</evidence>
<keyword evidence="1" id="KW-0175">Coiled coil</keyword>
<organism evidence="3 4">
    <name type="scientific">Caenorhabditis nigoni</name>
    <dbReference type="NCBI Taxonomy" id="1611254"/>
    <lineage>
        <taxon>Eukaryota</taxon>
        <taxon>Metazoa</taxon>
        <taxon>Ecdysozoa</taxon>
        <taxon>Nematoda</taxon>
        <taxon>Chromadorea</taxon>
        <taxon>Rhabditida</taxon>
        <taxon>Rhabditina</taxon>
        <taxon>Rhabditomorpha</taxon>
        <taxon>Rhabditoidea</taxon>
        <taxon>Rhabditidae</taxon>
        <taxon>Peloderinae</taxon>
        <taxon>Caenorhabditis</taxon>
    </lineage>
</organism>
<dbReference type="OrthoDB" id="5903187at2759"/>
<gene>
    <name evidence="3" type="primary">Cnig_chr_X.g23394</name>
    <name evidence="3" type="ORF">B9Z55_023394</name>
</gene>
<keyword evidence="2" id="KW-1133">Transmembrane helix</keyword>
<sequence length="236" mass="27767">MAEDPKLIALRYSIPLVEELMNDKMELQRDGIRMMDNISEMANTMKTQEKYIKNLEEEKKIRDLEMENYEQQIENNEKRIDNYEKQVETQEWMIKSFLLQLKDTIITKNKKVAAWRSFALKYAPKSSGIHKFANEKDVPEFDEEFLAVINDILKKQKTGPGVRRFSEYANNSESPAYDGKAAFDFFLTKQKTVTEAGAEPKVEKKTTNWKNNFQNPTSWTLGTYFVISLLIWFLFK</sequence>
<evidence type="ECO:0000256" key="1">
    <source>
        <dbReference type="SAM" id="Coils"/>
    </source>
</evidence>
<evidence type="ECO:0000313" key="3">
    <source>
        <dbReference type="EMBL" id="PIC16990.1"/>
    </source>
</evidence>
<keyword evidence="2" id="KW-0472">Membrane</keyword>
<proteinExistence type="predicted"/>
<name>A0A2G5SPJ5_9PELO</name>
<protein>
    <submittedName>
        <fullName evidence="3">Uncharacterized protein</fullName>
    </submittedName>
</protein>
<keyword evidence="4" id="KW-1185">Reference proteome</keyword>
<feature type="coiled-coil region" evidence="1">
    <location>
        <begin position="38"/>
        <end position="93"/>
    </location>
</feature>
<dbReference type="AlphaFoldDB" id="A0A2G5SPJ5"/>
<dbReference type="Proteomes" id="UP000230233">
    <property type="component" value="Chromosome X"/>
</dbReference>
<accession>A0A2G5SPJ5</accession>
<keyword evidence="2" id="KW-0812">Transmembrane</keyword>
<feature type="transmembrane region" description="Helical" evidence="2">
    <location>
        <begin position="217"/>
        <end position="235"/>
    </location>
</feature>
<evidence type="ECO:0000256" key="2">
    <source>
        <dbReference type="SAM" id="Phobius"/>
    </source>
</evidence>
<dbReference type="EMBL" id="PDUG01000006">
    <property type="protein sequence ID" value="PIC16990.1"/>
    <property type="molecule type" value="Genomic_DNA"/>
</dbReference>